<gene>
    <name evidence="1" type="ORF">DFR34_11358</name>
</gene>
<keyword evidence="2" id="KW-1185">Reference proteome</keyword>
<dbReference type="AlphaFoldDB" id="A0A318KJU5"/>
<comment type="caution">
    <text evidence="1">The sequence shown here is derived from an EMBL/GenBank/DDBJ whole genome shotgun (WGS) entry which is preliminary data.</text>
</comment>
<reference evidence="1 2" key="1">
    <citation type="submission" date="2018-05" db="EMBL/GenBank/DDBJ databases">
        <title>Genomic Encyclopedia of Type Strains, Phase IV (KMG-IV): sequencing the most valuable type-strain genomes for metagenomic binning, comparative biology and taxonomic classification.</title>
        <authorList>
            <person name="Goeker M."/>
        </authorList>
    </citation>
    <scope>NUCLEOTIDE SEQUENCE [LARGE SCALE GENOMIC DNA]</scope>
    <source>
        <strain evidence="1 2">DSM 29661</strain>
    </source>
</reference>
<sequence length="256" mass="27906">MCLIGIAYQHLPGTPLLLLANRDEYYARPARPIDRWEDAPHILGGRDGQAGGSWLAVSESGRVAAVTNVRTGSRTPGRRSRGELVQAWLQDSRPAAEFAGWLQAQRGEYAPFNLLFGCLNDLYCFHSPRALLSRLRPGVHVLSNGLPDAPWPKSERLRGWMSAMHSLPADEVMLDWLADRTPAPVEALPNTGVGLALEKFLSPVFIAGDDYGTRASTVLTLGSKGRGVLVERVFHAGRPQGSRRLSFAVQASARAC</sequence>
<name>A0A318KJU5_9NEIS</name>
<accession>A0A318KJU5</accession>
<dbReference type="OrthoDB" id="4380123at2"/>
<dbReference type="InterPro" id="IPR008551">
    <property type="entry name" value="TANGO2"/>
</dbReference>
<dbReference type="RefSeq" id="WP_110391132.1">
    <property type="nucleotide sequence ID" value="NZ_QJKI01000013.1"/>
</dbReference>
<organism evidence="1 2">
    <name type="scientific">Rivihabitans pingtungensis</name>
    <dbReference type="NCBI Taxonomy" id="1054498"/>
    <lineage>
        <taxon>Bacteria</taxon>
        <taxon>Pseudomonadati</taxon>
        <taxon>Pseudomonadota</taxon>
        <taxon>Betaproteobacteria</taxon>
        <taxon>Neisseriales</taxon>
        <taxon>Aquaspirillaceae</taxon>
        <taxon>Rivihabitans</taxon>
    </lineage>
</organism>
<dbReference type="PANTHER" id="PTHR17985">
    <property type="entry name" value="SER/THR-RICH PROTEIN T10 IN DGCR REGION"/>
    <property type="match status" value="1"/>
</dbReference>
<dbReference type="Pfam" id="PF05742">
    <property type="entry name" value="TANGO2"/>
    <property type="match status" value="1"/>
</dbReference>
<dbReference type="EMBL" id="QJKI01000013">
    <property type="protein sequence ID" value="PXX78049.1"/>
    <property type="molecule type" value="Genomic_DNA"/>
</dbReference>
<evidence type="ECO:0000313" key="2">
    <source>
        <dbReference type="Proteomes" id="UP000247555"/>
    </source>
</evidence>
<evidence type="ECO:0000313" key="1">
    <source>
        <dbReference type="EMBL" id="PXX78049.1"/>
    </source>
</evidence>
<dbReference type="Proteomes" id="UP000247555">
    <property type="component" value="Unassembled WGS sequence"/>
</dbReference>
<protein>
    <submittedName>
        <fullName evidence="1">Uncharacterized protein with NRDE domain</fullName>
    </submittedName>
</protein>
<dbReference type="PANTHER" id="PTHR17985:SF8">
    <property type="entry name" value="TRANSPORT AND GOLGI ORGANIZATION PROTEIN 2 HOMOLOG"/>
    <property type="match status" value="1"/>
</dbReference>
<proteinExistence type="predicted"/>